<dbReference type="Proteomes" id="UP000620127">
    <property type="component" value="Unassembled WGS sequence"/>
</dbReference>
<dbReference type="InterPro" id="IPR000994">
    <property type="entry name" value="Pept_M24"/>
</dbReference>
<sequence>MNTPLQAQFAQRLQNLRQQMANARQDAALIFSLDNLRYLYNYSGEAAYGLVTQTNLYLITDYRFLEQAEDECVSDRIPTKVICRDRDKQSLGQAIAVILQSEKVEHVWFEAEHISVGVWDTIAKDNPQAIFTPSTGALEHQRKSKDAWEVAQIKAAAHIADQALAALLPQIQIGASEAELALELDYQMQKRGSQGLSFVTILGFGARSALPHCIPSQKRLQIGDLIVLDFGAVVNGYRSDMTRSFVAGPASSQQQAMFDTVNAAQQAAFALLRDGVAAQEVNAASAAVLQASKFAEFAGPGLGHGLGIKLHEQPFISPVCRENLLRNYVVTIEPGIYIPQYGGVRVEDDVLITENSFEFLTHAPKHFELSL</sequence>
<dbReference type="InterPro" id="IPR036005">
    <property type="entry name" value="Creatinase/aminopeptidase-like"/>
</dbReference>
<dbReference type="Gene3D" id="3.40.350.10">
    <property type="entry name" value="Creatinase/prolidase N-terminal domain"/>
    <property type="match status" value="1"/>
</dbReference>
<reference evidence="4" key="1">
    <citation type="journal article" date="2019" name="Int. J. Syst. Evol. Microbiol.">
        <title>The Global Catalogue of Microorganisms (GCM) 10K type strain sequencing project: providing services to taxonomists for standard genome sequencing and annotation.</title>
        <authorList>
            <consortium name="The Broad Institute Genomics Platform"/>
            <consortium name="The Broad Institute Genome Sequencing Center for Infectious Disease"/>
            <person name="Wu L."/>
            <person name="Ma J."/>
        </authorList>
    </citation>
    <scope>NUCLEOTIDE SEQUENCE [LARGE SCALE GENOMIC DNA]</scope>
    <source>
        <strain evidence="4">KCTC 23916</strain>
    </source>
</reference>
<dbReference type="Pfam" id="PF00557">
    <property type="entry name" value="Peptidase_M24"/>
    <property type="match status" value="1"/>
</dbReference>
<dbReference type="SUPFAM" id="SSF53092">
    <property type="entry name" value="Creatinase/prolidase N-terminal domain"/>
    <property type="match status" value="1"/>
</dbReference>
<gene>
    <name evidence="3" type="ORF">GCM10011282_10830</name>
</gene>
<evidence type="ECO:0000313" key="4">
    <source>
        <dbReference type="Proteomes" id="UP000620127"/>
    </source>
</evidence>
<evidence type="ECO:0000259" key="1">
    <source>
        <dbReference type="Pfam" id="PF00557"/>
    </source>
</evidence>
<feature type="domain" description="Peptidase M24" evidence="1">
    <location>
        <begin position="152"/>
        <end position="354"/>
    </location>
</feature>
<comment type="caution">
    <text evidence="3">The sequence shown here is derived from an EMBL/GenBank/DDBJ whole genome shotgun (WGS) entry which is preliminary data.</text>
</comment>
<evidence type="ECO:0000259" key="2">
    <source>
        <dbReference type="Pfam" id="PF01321"/>
    </source>
</evidence>
<feature type="domain" description="Creatinase N-terminal" evidence="2">
    <location>
        <begin position="12"/>
        <end position="142"/>
    </location>
</feature>
<organism evidence="3 4">
    <name type="scientific">Undibacterium macrobrachii</name>
    <dbReference type="NCBI Taxonomy" id="1119058"/>
    <lineage>
        <taxon>Bacteria</taxon>
        <taxon>Pseudomonadati</taxon>
        <taxon>Pseudomonadota</taxon>
        <taxon>Betaproteobacteria</taxon>
        <taxon>Burkholderiales</taxon>
        <taxon>Oxalobacteraceae</taxon>
        <taxon>Undibacterium</taxon>
    </lineage>
</organism>
<dbReference type="RefSeq" id="WP_189344936.1">
    <property type="nucleotide sequence ID" value="NZ_BMYT01000001.1"/>
</dbReference>
<keyword evidence="4" id="KW-1185">Reference proteome</keyword>
<evidence type="ECO:0000313" key="3">
    <source>
        <dbReference type="EMBL" id="GGX06274.1"/>
    </source>
</evidence>
<dbReference type="Pfam" id="PF01321">
    <property type="entry name" value="Creatinase_N"/>
    <property type="match status" value="1"/>
</dbReference>
<dbReference type="InterPro" id="IPR000587">
    <property type="entry name" value="Creatinase_N"/>
</dbReference>
<protein>
    <submittedName>
        <fullName evidence="3">Peptidase M24</fullName>
    </submittedName>
</protein>
<dbReference type="EMBL" id="BMYT01000001">
    <property type="protein sequence ID" value="GGX06274.1"/>
    <property type="molecule type" value="Genomic_DNA"/>
</dbReference>
<dbReference type="InterPro" id="IPR029149">
    <property type="entry name" value="Creatin/AminoP/Spt16_N"/>
</dbReference>
<proteinExistence type="predicted"/>
<dbReference type="PANTHER" id="PTHR46112:SF3">
    <property type="entry name" value="AMINOPEPTIDASE YPDF"/>
    <property type="match status" value="1"/>
</dbReference>
<name>A0ABQ2X9K8_9BURK</name>
<dbReference type="PANTHER" id="PTHR46112">
    <property type="entry name" value="AMINOPEPTIDASE"/>
    <property type="match status" value="1"/>
</dbReference>
<dbReference type="SUPFAM" id="SSF55920">
    <property type="entry name" value="Creatinase/aminopeptidase"/>
    <property type="match status" value="1"/>
</dbReference>
<dbReference type="InterPro" id="IPR050659">
    <property type="entry name" value="Peptidase_M24B"/>
</dbReference>
<accession>A0ABQ2X9K8</accession>
<dbReference type="Gene3D" id="3.90.230.10">
    <property type="entry name" value="Creatinase/methionine aminopeptidase superfamily"/>
    <property type="match status" value="1"/>
</dbReference>